<protein>
    <submittedName>
        <fullName evidence="2">Uncharacterized protein</fullName>
    </submittedName>
</protein>
<proteinExistence type="predicted"/>
<evidence type="ECO:0000313" key="2">
    <source>
        <dbReference type="WBParaSite" id="PgE042_g002_t01"/>
    </source>
</evidence>
<dbReference type="AlphaFoldDB" id="A0A914ZYH9"/>
<name>A0A914ZYH9_PARUN</name>
<organism evidence="1 2">
    <name type="scientific">Parascaris univalens</name>
    <name type="common">Nematode worm</name>
    <dbReference type="NCBI Taxonomy" id="6257"/>
    <lineage>
        <taxon>Eukaryota</taxon>
        <taxon>Metazoa</taxon>
        <taxon>Ecdysozoa</taxon>
        <taxon>Nematoda</taxon>
        <taxon>Chromadorea</taxon>
        <taxon>Rhabditida</taxon>
        <taxon>Spirurina</taxon>
        <taxon>Ascaridomorpha</taxon>
        <taxon>Ascaridoidea</taxon>
        <taxon>Ascarididae</taxon>
        <taxon>Parascaris</taxon>
    </lineage>
</organism>
<sequence length="106" mass="12476">MYWKMAQIRLQNAEHVRRRSSRCEPLGVCRRCGQRAQCFRFPNCMTAIAWRVPCVVCCVTCPSVPWSRQSGKTRNCAGKHFVRSELEMRYPFQIIFTLLNWDTDVT</sequence>
<reference evidence="2" key="1">
    <citation type="submission" date="2022-11" db="UniProtKB">
        <authorList>
            <consortium name="WormBaseParasite"/>
        </authorList>
    </citation>
    <scope>IDENTIFICATION</scope>
</reference>
<keyword evidence="1" id="KW-1185">Reference proteome</keyword>
<dbReference type="WBParaSite" id="PgE042_g002_t01">
    <property type="protein sequence ID" value="PgE042_g002_t01"/>
    <property type="gene ID" value="PgE042_g002"/>
</dbReference>
<dbReference type="Proteomes" id="UP000887569">
    <property type="component" value="Unplaced"/>
</dbReference>
<accession>A0A914ZYH9</accession>
<evidence type="ECO:0000313" key="1">
    <source>
        <dbReference type="Proteomes" id="UP000887569"/>
    </source>
</evidence>